<dbReference type="EMBL" id="JBBMRA010000001">
    <property type="protein sequence ID" value="MEM5535118.1"/>
    <property type="molecule type" value="Genomic_DNA"/>
</dbReference>
<evidence type="ECO:0000313" key="3">
    <source>
        <dbReference type="Proteomes" id="UP001449225"/>
    </source>
</evidence>
<keyword evidence="1" id="KW-1133">Transmembrane helix</keyword>
<sequence>MKILTPIYAYCLEVAVFFLVISRLILGRDVQILDYFINLSTVTVYVIASRLCVPVLIKGEIYSLLGKKISSDDEKLISFFFGVGLILFYFVVFHLRIEK</sequence>
<dbReference type="RefSeq" id="WP_342853528.1">
    <property type="nucleotide sequence ID" value="NZ_JBBMRA010000001.1"/>
</dbReference>
<evidence type="ECO:0000313" key="2">
    <source>
        <dbReference type="EMBL" id="MEM5535118.1"/>
    </source>
</evidence>
<keyword evidence="1" id="KW-0472">Membrane</keyword>
<evidence type="ECO:0000256" key="1">
    <source>
        <dbReference type="SAM" id="Phobius"/>
    </source>
</evidence>
<protein>
    <submittedName>
        <fullName evidence="2">Uncharacterized protein</fullName>
    </submittedName>
</protein>
<organism evidence="2 3">
    <name type="scientific">Neptuniibacter pectenicola</name>
    <dbReference type="NCBI Taxonomy" id="1806669"/>
    <lineage>
        <taxon>Bacteria</taxon>
        <taxon>Pseudomonadati</taxon>
        <taxon>Pseudomonadota</taxon>
        <taxon>Gammaproteobacteria</taxon>
        <taxon>Oceanospirillales</taxon>
        <taxon>Oceanospirillaceae</taxon>
        <taxon>Neptuniibacter</taxon>
    </lineage>
</organism>
<dbReference type="Proteomes" id="UP001449225">
    <property type="component" value="Unassembled WGS sequence"/>
</dbReference>
<feature type="transmembrane region" description="Helical" evidence="1">
    <location>
        <begin position="6"/>
        <end position="26"/>
    </location>
</feature>
<keyword evidence="3" id="KW-1185">Reference proteome</keyword>
<feature type="transmembrane region" description="Helical" evidence="1">
    <location>
        <begin position="77"/>
        <end position="95"/>
    </location>
</feature>
<gene>
    <name evidence="2" type="ORF">WNY58_01820</name>
</gene>
<comment type="caution">
    <text evidence="2">The sequence shown here is derived from an EMBL/GenBank/DDBJ whole genome shotgun (WGS) entry which is preliminary data.</text>
</comment>
<proteinExistence type="predicted"/>
<keyword evidence="1" id="KW-0812">Transmembrane</keyword>
<reference evidence="2 3" key="1">
    <citation type="submission" date="2024-03" db="EMBL/GenBank/DDBJ databases">
        <title>Community enrichment and isolation of bacterial strains for fucoidan degradation.</title>
        <authorList>
            <person name="Sichert A."/>
        </authorList>
    </citation>
    <scope>NUCLEOTIDE SEQUENCE [LARGE SCALE GENOMIC DNA]</scope>
    <source>
        <strain evidence="2 3">AS76</strain>
    </source>
</reference>
<name>A0ABU9TN26_9GAMM</name>
<accession>A0ABU9TN26</accession>
<feature type="transmembrane region" description="Helical" evidence="1">
    <location>
        <begin position="35"/>
        <end position="57"/>
    </location>
</feature>